<dbReference type="GO" id="GO:0005657">
    <property type="term" value="C:replication fork"/>
    <property type="evidence" value="ECO:0007669"/>
    <property type="project" value="TreeGrafter"/>
</dbReference>
<evidence type="ECO:0000313" key="2">
    <source>
        <dbReference type="Proteomes" id="UP000887159"/>
    </source>
</evidence>
<dbReference type="PANTHER" id="PTHR23274:SF48">
    <property type="entry name" value="ATP-DEPENDENT DNA HELICASE"/>
    <property type="match status" value="1"/>
</dbReference>
<dbReference type="GO" id="GO:0006260">
    <property type="term" value="P:DNA replication"/>
    <property type="evidence" value="ECO:0007669"/>
    <property type="project" value="TreeGrafter"/>
</dbReference>
<keyword evidence="2" id="KW-1185">Reference proteome</keyword>
<reference evidence="1" key="1">
    <citation type="submission" date="2020-08" db="EMBL/GenBank/DDBJ databases">
        <title>Multicomponent nature underlies the extraordinary mechanical properties of spider dragline silk.</title>
        <authorList>
            <person name="Kono N."/>
            <person name="Nakamura H."/>
            <person name="Mori M."/>
            <person name="Yoshida Y."/>
            <person name="Ohtoshi R."/>
            <person name="Malay A.D."/>
            <person name="Moran D.A.P."/>
            <person name="Tomita M."/>
            <person name="Numata K."/>
            <person name="Arakawa K."/>
        </authorList>
    </citation>
    <scope>NUCLEOTIDE SEQUENCE</scope>
</reference>
<gene>
    <name evidence="1" type="ORF">TNCV_3501951</name>
</gene>
<organism evidence="1 2">
    <name type="scientific">Trichonephila clavipes</name>
    <name type="common">Golden silk orbweaver</name>
    <name type="synonym">Nephila clavipes</name>
    <dbReference type="NCBI Taxonomy" id="2585209"/>
    <lineage>
        <taxon>Eukaryota</taxon>
        <taxon>Metazoa</taxon>
        <taxon>Ecdysozoa</taxon>
        <taxon>Arthropoda</taxon>
        <taxon>Chelicerata</taxon>
        <taxon>Arachnida</taxon>
        <taxon>Araneae</taxon>
        <taxon>Araneomorphae</taxon>
        <taxon>Entelegynae</taxon>
        <taxon>Araneoidea</taxon>
        <taxon>Nephilidae</taxon>
        <taxon>Trichonephila</taxon>
    </lineage>
</organism>
<dbReference type="AlphaFoldDB" id="A0A8X6S8A2"/>
<sequence>MQNVIQATVLTGYAKGEDLFIPRIPIIPSDNTIQFKRIQFLLKLCFAMSINKSQGQSLGTASIYTSRNSAFLMGSCMWPAPEWAKRKIFLYSLQMELPKMLSILLF</sequence>
<evidence type="ECO:0008006" key="3">
    <source>
        <dbReference type="Google" id="ProtNLM"/>
    </source>
</evidence>
<evidence type="ECO:0000313" key="1">
    <source>
        <dbReference type="EMBL" id="GFY02313.1"/>
    </source>
</evidence>
<dbReference type="Proteomes" id="UP000887159">
    <property type="component" value="Unassembled WGS sequence"/>
</dbReference>
<dbReference type="PANTHER" id="PTHR23274">
    <property type="entry name" value="DNA HELICASE-RELATED"/>
    <property type="match status" value="1"/>
</dbReference>
<protein>
    <recommendedName>
        <fullName evidence="3">ATP-dependent DNA helicase</fullName>
    </recommendedName>
</protein>
<proteinExistence type="predicted"/>
<name>A0A8X6S8A2_TRICX</name>
<comment type="caution">
    <text evidence="1">The sequence shown here is derived from an EMBL/GenBank/DDBJ whole genome shotgun (WGS) entry which is preliminary data.</text>
</comment>
<dbReference type="EMBL" id="BMAU01021233">
    <property type="protein sequence ID" value="GFY02313.1"/>
    <property type="molecule type" value="Genomic_DNA"/>
</dbReference>
<accession>A0A8X6S8A2</accession>